<evidence type="ECO:0000313" key="2">
    <source>
        <dbReference type="EMBL" id="THH39962.1"/>
    </source>
</evidence>
<accession>A0A4S4NJK4</accession>
<protein>
    <submittedName>
        <fullName evidence="2">DUF4112 domain-containing protein</fullName>
    </submittedName>
</protein>
<evidence type="ECO:0000256" key="1">
    <source>
        <dbReference type="SAM" id="Phobius"/>
    </source>
</evidence>
<dbReference type="OrthoDB" id="513552at2"/>
<keyword evidence="3" id="KW-1185">Reference proteome</keyword>
<keyword evidence="1" id="KW-0812">Transmembrane</keyword>
<sequence>MHQPDHPILTEAQRSVPQLQWVDTFSRVLDTKFRIPGTGVRFGLDFILGLVPGAGDILSLGMSGTLVATMARHGASPRLVARMLVNVVLDAFVGSVPVLGNIFDLFYKANYRNAELMREYYEEGRHRGSVWPVVLAVIVSILILMILLVWVTFKIFEFIFSLF</sequence>
<organism evidence="2 3">
    <name type="scientific">Neolewinella litorea</name>
    <dbReference type="NCBI Taxonomy" id="2562452"/>
    <lineage>
        <taxon>Bacteria</taxon>
        <taxon>Pseudomonadati</taxon>
        <taxon>Bacteroidota</taxon>
        <taxon>Saprospiria</taxon>
        <taxon>Saprospirales</taxon>
        <taxon>Lewinellaceae</taxon>
        <taxon>Neolewinella</taxon>
    </lineage>
</organism>
<dbReference type="Pfam" id="PF13430">
    <property type="entry name" value="DUF4112"/>
    <property type="match status" value="1"/>
</dbReference>
<dbReference type="Proteomes" id="UP000308528">
    <property type="component" value="Unassembled WGS sequence"/>
</dbReference>
<keyword evidence="1" id="KW-0472">Membrane</keyword>
<name>A0A4S4NJK4_9BACT</name>
<keyword evidence="1" id="KW-1133">Transmembrane helix</keyword>
<dbReference type="EMBL" id="SRSF01000003">
    <property type="protein sequence ID" value="THH39962.1"/>
    <property type="molecule type" value="Genomic_DNA"/>
</dbReference>
<evidence type="ECO:0000313" key="3">
    <source>
        <dbReference type="Proteomes" id="UP000308528"/>
    </source>
</evidence>
<feature type="transmembrane region" description="Helical" evidence="1">
    <location>
        <begin position="83"/>
        <end position="103"/>
    </location>
</feature>
<feature type="transmembrane region" description="Helical" evidence="1">
    <location>
        <begin position="46"/>
        <end position="71"/>
    </location>
</feature>
<comment type="caution">
    <text evidence="2">The sequence shown here is derived from an EMBL/GenBank/DDBJ whole genome shotgun (WGS) entry which is preliminary data.</text>
</comment>
<proteinExistence type="predicted"/>
<dbReference type="RefSeq" id="WP_136459013.1">
    <property type="nucleotide sequence ID" value="NZ_SRSF01000003.1"/>
</dbReference>
<dbReference type="InterPro" id="IPR025187">
    <property type="entry name" value="DUF4112"/>
</dbReference>
<dbReference type="PANTHER" id="PTHR35519:SF2">
    <property type="entry name" value="PH DOMAIN PROTEIN"/>
    <property type="match status" value="1"/>
</dbReference>
<gene>
    <name evidence="2" type="ORF">E4021_10165</name>
</gene>
<reference evidence="2 3" key="1">
    <citation type="submission" date="2019-04" db="EMBL/GenBank/DDBJ databases">
        <title>Lewinella litorea sp. nov., isolated from a marine sand.</title>
        <authorList>
            <person name="Yoon J.-H."/>
        </authorList>
    </citation>
    <scope>NUCLEOTIDE SEQUENCE [LARGE SCALE GENOMIC DNA]</scope>
    <source>
        <strain evidence="2 3">HSMS-39</strain>
    </source>
</reference>
<dbReference type="PANTHER" id="PTHR35519">
    <property type="entry name" value="MEMBRANE PROTEINS"/>
    <property type="match status" value="1"/>
</dbReference>
<dbReference type="AlphaFoldDB" id="A0A4S4NJK4"/>
<feature type="transmembrane region" description="Helical" evidence="1">
    <location>
        <begin position="130"/>
        <end position="153"/>
    </location>
</feature>